<evidence type="ECO:0000313" key="1">
    <source>
        <dbReference type="EMBL" id="NAW66528.1"/>
    </source>
</evidence>
<evidence type="ECO:0000313" key="2">
    <source>
        <dbReference type="Proteomes" id="UP000465712"/>
    </source>
</evidence>
<evidence type="ECO:0008006" key="3">
    <source>
        <dbReference type="Google" id="ProtNLM"/>
    </source>
</evidence>
<dbReference type="PROSITE" id="PS51257">
    <property type="entry name" value="PROKAR_LIPOPROTEIN"/>
    <property type="match status" value="1"/>
</dbReference>
<dbReference type="Proteomes" id="UP000465712">
    <property type="component" value="Unassembled WGS sequence"/>
</dbReference>
<organism evidence="1 2">
    <name type="scientific">Photobacterium halotolerans</name>
    <dbReference type="NCBI Taxonomy" id="265726"/>
    <lineage>
        <taxon>Bacteria</taxon>
        <taxon>Pseudomonadati</taxon>
        <taxon>Pseudomonadota</taxon>
        <taxon>Gammaproteobacteria</taxon>
        <taxon>Vibrionales</taxon>
        <taxon>Vibrionaceae</taxon>
        <taxon>Photobacterium</taxon>
    </lineage>
</organism>
<dbReference type="EMBL" id="WXWW01000219">
    <property type="protein sequence ID" value="NAW66528.1"/>
    <property type="molecule type" value="Genomic_DNA"/>
</dbReference>
<proteinExistence type="predicted"/>
<accession>A0A7X5ATJ0</accession>
<dbReference type="AlphaFoldDB" id="A0A7X5ATJ0"/>
<dbReference type="OrthoDB" id="5872724at2"/>
<protein>
    <recommendedName>
        <fullName evidence="3">Lipoprotein</fullName>
    </recommendedName>
</protein>
<dbReference type="RefSeq" id="WP_161445955.1">
    <property type="nucleotide sequence ID" value="NZ_WXWU01000084.1"/>
</dbReference>
<sequence length="156" mass="18151">MFQKQLSRFFTFTIVLIGFTGCAQSSVDSTEAAKRWDARYEHCTDIARANTTDFPDNAWFDSLTVESKKSVIGYLYNYNQRICTAEQTEQLRSAIEYDNNSELNSYYEEILTPLDVTFADRLQGIEKSEILKIQAQYSEPFSIRHVLTQLELYPKR</sequence>
<reference evidence="1 2" key="1">
    <citation type="submission" date="2017-05" db="EMBL/GenBank/DDBJ databases">
        <title>High clonality and local adaptation shapes Vibrionaceae linages within an endangered oasis.</title>
        <authorList>
            <person name="Vazquez-Rosas-Landa M."/>
        </authorList>
    </citation>
    <scope>NUCLEOTIDE SEQUENCE [LARGE SCALE GENOMIC DNA]</scope>
    <source>
        <strain evidence="1 2">P46_P4S1P180</strain>
    </source>
</reference>
<comment type="caution">
    <text evidence="1">The sequence shown here is derived from an EMBL/GenBank/DDBJ whole genome shotgun (WGS) entry which is preliminary data.</text>
</comment>
<gene>
    <name evidence="1" type="ORF">CAG72_15045</name>
</gene>
<name>A0A7X5ATJ0_9GAMM</name>